<evidence type="ECO:0000313" key="5">
    <source>
        <dbReference type="EMBL" id="OEU15632.1"/>
    </source>
</evidence>
<evidence type="ECO:0000256" key="2">
    <source>
        <dbReference type="ARBA" id="ARBA00022803"/>
    </source>
</evidence>
<organism evidence="5 6">
    <name type="scientific">Fragilariopsis cylindrus CCMP1102</name>
    <dbReference type="NCBI Taxonomy" id="635003"/>
    <lineage>
        <taxon>Eukaryota</taxon>
        <taxon>Sar</taxon>
        <taxon>Stramenopiles</taxon>
        <taxon>Ochrophyta</taxon>
        <taxon>Bacillariophyta</taxon>
        <taxon>Bacillariophyceae</taxon>
        <taxon>Bacillariophycidae</taxon>
        <taxon>Bacillariales</taxon>
        <taxon>Bacillariaceae</taxon>
        <taxon>Fragilariopsis</taxon>
    </lineage>
</organism>
<keyword evidence="6" id="KW-1185">Reference proteome</keyword>
<reference evidence="5 6" key="1">
    <citation type="submission" date="2016-09" db="EMBL/GenBank/DDBJ databases">
        <title>Extensive genetic diversity and differential bi-allelic expression allows diatom success in the polar Southern Ocean.</title>
        <authorList>
            <consortium name="DOE Joint Genome Institute"/>
            <person name="Mock T."/>
            <person name="Otillar R.P."/>
            <person name="Strauss J."/>
            <person name="Dupont C."/>
            <person name="Frickenhaus S."/>
            <person name="Maumus F."/>
            <person name="Mcmullan M."/>
            <person name="Sanges R."/>
            <person name="Schmutz J."/>
            <person name="Toseland A."/>
            <person name="Valas R."/>
            <person name="Veluchamy A."/>
            <person name="Ward B.J."/>
            <person name="Allen A."/>
            <person name="Barry K."/>
            <person name="Falciatore A."/>
            <person name="Ferrante M."/>
            <person name="Fortunato A.E."/>
            <person name="Gloeckner G."/>
            <person name="Gruber A."/>
            <person name="Hipkin R."/>
            <person name="Janech M."/>
            <person name="Kroth P."/>
            <person name="Leese F."/>
            <person name="Lindquist E."/>
            <person name="Lyon B.R."/>
            <person name="Martin J."/>
            <person name="Mayer C."/>
            <person name="Parker M."/>
            <person name="Quesneville H."/>
            <person name="Raymond J."/>
            <person name="Uhlig C."/>
            <person name="Valentin K.U."/>
            <person name="Worden A.Z."/>
            <person name="Armbrust E.V."/>
            <person name="Bowler C."/>
            <person name="Green B."/>
            <person name="Moulton V."/>
            <person name="Van Oosterhout C."/>
            <person name="Grigoriev I."/>
        </authorList>
    </citation>
    <scope>NUCLEOTIDE SEQUENCE [LARGE SCALE GENOMIC DNA]</scope>
    <source>
        <strain evidence="5 6">CCMP1102</strain>
    </source>
</reference>
<dbReference type="GO" id="GO:0016740">
    <property type="term" value="F:transferase activity"/>
    <property type="evidence" value="ECO:0007669"/>
    <property type="project" value="UniProtKB-KW"/>
</dbReference>
<dbReference type="Pfam" id="PF13181">
    <property type="entry name" value="TPR_8"/>
    <property type="match status" value="1"/>
</dbReference>
<keyword evidence="2 3" id="KW-0802">TPR repeat</keyword>
<dbReference type="PANTHER" id="PTHR22767:SF2">
    <property type="entry name" value="N(ALPHA)-ACETYLTRANSFERASE 15_16, ISOFORM A"/>
    <property type="match status" value="1"/>
</dbReference>
<dbReference type="PROSITE" id="PS50005">
    <property type="entry name" value="TPR"/>
    <property type="match status" value="1"/>
</dbReference>
<evidence type="ECO:0000256" key="1">
    <source>
        <dbReference type="ARBA" id="ARBA00022737"/>
    </source>
</evidence>
<evidence type="ECO:0000256" key="3">
    <source>
        <dbReference type="PROSITE-ProRule" id="PRU00339"/>
    </source>
</evidence>
<dbReference type="Proteomes" id="UP000095751">
    <property type="component" value="Unassembled WGS sequence"/>
</dbReference>
<dbReference type="InParanoid" id="A0A1E7FBT2"/>
<dbReference type="Pfam" id="PF12569">
    <property type="entry name" value="NatA_aux_su"/>
    <property type="match status" value="1"/>
</dbReference>
<dbReference type="AlphaFoldDB" id="A0A1E7FBT2"/>
<dbReference type="EMBL" id="KV784359">
    <property type="protein sequence ID" value="OEU15632.1"/>
    <property type="molecule type" value="Genomic_DNA"/>
</dbReference>
<evidence type="ECO:0000256" key="4">
    <source>
        <dbReference type="SAM" id="MobiDB-lite"/>
    </source>
</evidence>
<dbReference type="GO" id="GO:0005737">
    <property type="term" value="C:cytoplasm"/>
    <property type="evidence" value="ECO:0007669"/>
    <property type="project" value="UniProtKB-ARBA"/>
</dbReference>
<feature type="region of interest" description="Disordered" evidence="4">
    <location>
        <begin position="658"/>
        <end position="693"/>
    </location>
</feature>
<dbReference type="SMART" id="SM00028">
    <property type="entry name" value="TPR"/>
    <property type="match status" value="4"/>
</dbReference>
<protein>
    <submittedName>
        <fullName evidence="5">N-terminal acetyltransferase A, auxiliary subunit</fullName>
    </submittedName>
</protein>
<sequence length="898" mass="101648">MAPSNSAIVDANPQAGQGRPLPKKESDLFKNVVKHYEQKQYKKAIKQSDAILKKYPNHGETLAMKGLILNSMSKRDDAHALVKQGLMHDMRSHVCWHVYGLLHRSDRNYNEAIKAYKQALRIDNDNLQILRDLSMLQIQMRDLPGFVITRHNILNLKSNGKINWLAFALAKHLTGDLRGAISVIDIYLETLPEGCSEKSRGFEASELALYRNRILAEIPDNYEEALDHLSECQNVVVDQTSLFVSRATYQYKLGQYTEAKKTIMDVFERGLTENYKIHSMYMCTILELDNDILEDALKLSGTRTLPTMISLTDEQKKILLDAYETEIYPTYPKSTAATRIPMNLVDGDRFRNSLDIFIRKGLVKGVPSLCRELSSFLLLEKNGKYEIATDPIDVKQHPKYKLIVDMVDEYLSTLQSSNKLLSEDQVEEPPSTELWTLYLRAGLHELGAEYNEGIACLDKSLEHTPTAVDAYELKARLVKAAGDIKGAVEVIDHGRDLDRQDRYINNQTTKYMLEAGMEDKALDRISMFTKHEGNPEVNLYEMQCSWYELGLGACFAGKKEWGKALKKYSAVIKHFDDFHEDQFDFHSYCIRKVTLRAYTDVLKFEDNLWGEDYYFTAAAGTIRIYLNVHDDPSILKENEEPDYSTMTAAQKKKAKAIARKKRVQAEKKEAEKKKKHKESAENGGGGGGQHDEKLSLIEEDPDGKELLKADPLEEARKYSAILSKHCPKRMCTWELQYDVAIRRNKVLLALQALFRLKELDSNSAEYILRIVDFAVKIPSFQMSGAVKNVVTEECSKLLGGKSVTDFVMELAAQARSNPSTPLPLRAVIAKSLVTTKSESEAKAASVIIDGGLDMRELNVDSCRVALGYLKGFGSDASASVEKWILFVKELYPLVKDFS</sequence>
<gene>
    <name evidence="5" type="ORF">FRACYDRAFT_209088</name>
</gene>
<dbReference type="InterPro" id="IPR019734">
    <property type="entry name" value="TPR_rpt"/>
</dbReference>
<dbReference type="OrthoDB" id="10263032at2759"/>
<accession>A0A1E7FBT2</accession>
<feature type="region of interest" description="Disordered" evidence="4">
    <location>
        <begin position="1"/>
        <end position="24"/>
    </location>
</feature>
<proteinExistence type="predicted"/>
<dbReference type="FunCoup" id="A0A1E7FBT2">
    <property type="interactions" value="346"/>
</dbReference>
<name>A0A1E7FBT2_9STRA</name>
<dbReference type="Gene3D" id="1.25.40.1010">
    <property type="match status" value="1"/>
</dbReference>
<dbReference type="PIRSF" id="PIRSF000422">
    <property type="entry name" value="N-terminal-AcTrfase-A_aux_su"/>
    <property type="match status" value="1"/>
</dbReference>
<keyword evidence="5" id="KW-0808">Transferase</keyword>
<feature type="compositionally biased region" description="Basic and acidic residues" evidence="4">
    <location>
        <begin position="663"/>
        <end position="672"/>
    </location>
</feature>
<feature type="repeat" description="TPR" evidence="3">
    <location>
        <begin position="93"/>
        <end position="126"/>
    </location>
</feature>
<dbReference type="KEGG" id="fcy:FRACYDRAFT_209088"/>
<dbReference type="FunFam" id="1.25.40.1040:FF:000003">
    <property type="entry name" value="N-terminal acetyltransferase A, auxiliary subunit"/>
    <property type="match status" value="1"/>
</dbReference>
<evidence type="ECO:0000313" key="6">
    <source>
        <dbReference type="Proteomes" id="UP000095751"/>
    </source>
</evidence>
<dbReference type="SUPFAM" id="SSF48452">
    <property type="entry name" value="TPR-like"/>
    <property type="match status" value="2"/>
</dbReference>
<dbReference type="InterPro" id="IPR011990">
    <property type="entry name" value="TPR-like_helical_dom_sf"/>
</dbReference>
<dbReference type="PANTHER" id="PTHR22767">
    <property type="entry name" value="N-TERMINAL ACETYLTRANSFERASE-RELATED"/>
    <property type="match status" value="1"/>
</dbReference>
<dbReference type="Gene3D" id="1.25.40.1040">
    <property type="match status" value="1"/>
</dbReference>
<dbReference type="InterPro" id="IPR021183">
    <property type="entry name" value="NatA_aux_su"/>
</dbReference>
<keyword evidence="1" id="KW-0677">Repeat</keyword>